<dbReference type="Gene3D" id="3.40.50.150">
    <property type="entry name" value="Vaccinia Virus protein VP39"/>
    <property type="match status" value="1"/>
</dbReference>
<evidence type="ECO:0000256" key="2">
    <source>
        <dbReference type="ARBA" id="ARBA00022679"/>
    </source>
</evidence>
<dbReference type="PANTHER" id="PTHR43397">
    <property type="entry name" value="ERGOTHIONEINE BIOSYNTHESIS PROTEIN 1"/>
    <property type="match status" value="1"/>
</dbReference>
<gene>
    <name evidence="4" type="ORF">KR51_00025560</name>
</gene>
<evidence type="ECO:0000313" key="4">
    <source>
        <dbReference type="EMBL" id="ERN40848.1"/>
    </source>
</evidence>
<dbReference type="InterPro" id="IPR035094">
    <property type="entry name" value="EgtD"/>
</dbReference>
<dbReference type="RefSeq" id="WP_022607904.1">
    <property type="nucleotide sequence ID" value="NZ_ASSJ01000066.1"/>
</dbReference>
<dbReference type="OrthoDB" id="5289726at2"/>
<keyword evidence="2 4" id="KW-0808">Transferase</keyword>
<reference evidence="4 5" key="1">
    <citation type="submission" date="2013-05" db="EMBL/GenBank/DDBJ databases">
        <title>Draft genome sequence of Rubidibacter lacunae KORDI 51-2.</title>
        <authorList>
            <person name="Choi D.H."/>
            <person name="Noh J.H."/>
            <person name="Kwon K.-K."/>
            <person name="Lee J.-H."/>
            <person name="Ryu J.-Y."/>
        </authorList>
    </citation>
    <scope>NUCLEOTIDE SEQUENCE [LARGE SCALE GENOMIC DNA]</scope>
    <source>
        <strain evidence="4 5">KORDI 51-2</strain>
    </source>
</reference>
<sequence length="330" mass="36722">MTSFLQSQRPTVTVLAGDTALKDDGSDAIAGLTQAQKALPARFFYDDRGSQLFEQICDLPEYYLTRAETAIFRQYADDIAAATGACDLVELGSGSSTKTRLLLDAYARADLPLHYIPIDISAGILVESAEQLAKDYPGIEIHSLVGTYEQGLQQLPPASLPTRMVTFIGSSLGNFSEAESDTFFSLVAETLTTGEYFLVGIDLQKVVAVMEAAYNDSQGVTAEFNFNMLDHLNRRFDGDFQRDRFEHWTFYNADACQIETYLRAKVAHQVRLATLDLTVDFAVGETMLTEIARKFDLQQMQSCLDEHSLPVIRTFADSRGWFALLLCQKH</sequence>
<dbReference type="PANTHER" id="PTHR43397:SF1">
    <property type="entry name" value="ERGOTHIONEINE BIOSYNTHESIS PROTEIN 1"/>
    <property type="match status" value="1"/>
</dbReference>
<dbReference type="EMBL" id="ASSJ01000066">
    <property type="protein sequence ID" value="ERN40848.1"/>
    <property type="molecule type" value="Genomic_DNA"/>
</dbReference>
<accession>U5D8A2</accession>
<name>U5D8A2_9CHRO</name>
<dbReference type="InParanoid" id="U5D8A2"/>
<dbReference type="PIRSF" id="PIRSF018005">
    <property type="entry name" value="UCP018005"/>
    <property type="match status" value="1"/>
</dbReference>
<keyword evidence="5" id="KW-1185">Reference proteome</keyword>
<dbReference type="AlphaFoldDB" id="U5D8A2"/>
<dbReference type="GO" id="GO:0032259">
    <property type="term" value="P:methylation"/>
    <property type="evidence" value="ECO:0007669"/>
    <property type="project" value="UniProtKB-KW"/>
</dbReference>
<dbReference type="InterPro" id="IPR017804">
    <property type="entry name" value="MeTrfase_EgtD-like"/>
</dbReference>
<evidence type="ECO:0000259" key="3">
    <source>
        <dbReference type="Pfam" id="PF10017"/>
    </source>
</evidence>
<feature type="domain" description="Histidine-specific methyltransferase SAM-dependent" evidence="3">
    <location>
        <begin position="26"/>
        <end position="329"/>
    </location>
</feature>
<evidence type="ECO:0000313" key="5">
    <source>
        <dbReference type="Proteomes" id="UP000016960"/>
    </source>
</evidence>
<dbReference type="InterPro" id="IPR029063">
    <property type="entry name" value="SAM-dependent_MTases_sf"/>
</dbReference>
<dbReference type="InterPro" id="IPR019257">
    <property type="entry name" value="MeTrfase_dom"/>
</dbReference>
<dbReference type="NCBIfam" id="TIGR03438">
    <property type="entry name" value="egtD_ergothio"/>
    <property type="match status" value="1"/>
</dbReference>
<organism evidence="4 5">
    <name type="scientific">Rubidibacter lacunae KORDI 51-2</name>
    <dbReference type="NCBI Taxonomy" id="582515"/>
    <lineage>
        <taxon>Bacteria</taxon>
        <taxon>Bacillati</taxon>
        <taxon>Cyanobacteriota</taxon>
        <taxon>Cyanophyceae</taxon>
        <taxon>Oscillatoriophycideae</taxon>
        <taxon>Chroococcales</taxon>
        <taxon>Aphanothecaceae</taxon>
        <taxon>Rubidibacter</taxon>
    </lineage>
</organism>
<dbReference type="eggNOG" id="COG4301">
    <property type="taxonomic scope" value="Bacteria"/>
</dbReference>
<dbReference type="Pfam" id="PF10017">
    <property type="entry name" value="Methyltransf_33"/>
    <property type="match status" value="1"/>
</dbReference>
<keyword evidence="1 4" id="KW-0489">Methyltransferase</keyword>
<dbReference type="SUPFAM" id="SSF53335">
    <property type="entry name" value="S-adenosyl-L-methionine-dependent methyltransferases"/>
    <property type="match status" value="1"/>
</dbReference>
<comment type="caution">
    <text evidence="4">The sequence shown here is derived from an EMBL/GenBank/DDBJ whole genome shotgun (WGS) entry which is preliminary data.</text>
</comment>
<dbReference type="InterPro" id="IPR051128">
    <property type="entry name" value="EgtD_Methyltrsf_superfamily"/>
</dbReference>
<dbReference type="STRING" id="582515.KR51_00025560"/>
<dbReference type="Proteomes" id="UP000016960">
    <property type="component" value="Unassembled WGS sequence"/>
</dbReference>
<dbReference type="GO" id="GO:0008168">
    <property type="term" value="F:methyltransferase activity"/>
    <property type="evidence" value="ECO:0007669"/>
    <property type="project" value="UniProtKB-KW"/>
</dbReference>
<proteinExistence type="predicted"/>
<evidence type="ECO:0000256" key="1">
    <source>
        <dbReference type="ARBA" id="ARBA00022603"/>
    </source>
</evidence>
<protein>
    <submittedName>
        <fullName evidence="4">Putative methyltransferase</fullName>
    </submittedName>
</protein>